<dbReference type="AlphaFoldDB" id="A0A9E7R1D9"/>
<dbReference type="Pfam" id="PF24271">
    <property type="entry name" value="HVO_2833_C"/>
    <property type="match status" value="1"/>
</dbReference>
<keyword evidence="2" id="KW-0238">DNA-binding</keyword>
<dbReference type="SUPFAM" id="SSF46785">
    <property type="entry name" value="Winged helix' DNA-binding domain"/>
    <property type="match status" value="2"/>
</dbReference>
<organism evidence="5 6">
    <name type="scientific">Salinirubellus salinus</name>
    <dbReference type="NCBI Taxonomy" id="1364945"/>
    <lineage>
        <taxon>Archaea</taxon>
        <taxon>Methanobacteriati</taxon>
        <taxon>Methanobacteriota</taxon>
        <taxon>Stenosarchaea group</taxon>
        <taxon>Halobacteria</taxon>
        <taxon>Halobacteriales</taxon>
        <taxon>Natronomonadaceae</taxon>
        <taxon>Salinirubellus</taxon>
    </lineage>
</organism>
<gene>
    <name evidence="5" type="ORF">N0B31_17415</name>
</gene>
<dbReference type="Pfam" id="PF24034">
    <property type="entry name" value="DUF7343"/>
    <property type="match status" value="1"/>
</dbReference>
<keyword evidence="6" id="KW-1185">Reference proteome</keyword>
<dbReference type="InterPro" id="IPR011991">
    <property type="entry name" value="ArsR-like_HTH"/>
</dbReference>
<dbReference type="InterPro" id="IPR036390">
    <property type="entry name" value="WH_DNA-bd_sf"/>
</dbReference>
<dbReference type="GO" id="GO:0003677">
    <property type="term" value="F:DNA binding"/>
    <property type="evidence" value="ECO:0007669"/>
    <property type="project" value="UniProtKB-KW"/>
</dbReference>
<dbReference type="PANTHER" id="PTHR33154:SF33">
    <property type="entry name" value="TRANSCRIPTIONAL REPRESSOR SDPR"/>
    <property type="match status" value="1"/>
</dbReference>
<dbReference type="PROSITE" id="PS50987">
    <property type="entry name" value="HTH_ARSR_2"/>
    <property type="match status" value="1"/>
</dbReference>
<keyword evidence="1" id="KW-0805">Transcription regulation</keyword>
<dbReference type="InterPro" id="IPR036388">
    <property type="entry name" value="WH-like_DNA-bd_sf"/>
</dbReference>
<dbReference type="KEGG" id="ssai:N0B31_17415"/>
<reference evidence="5" key="1">
    <citation type="submission" date="2022-09" db="EMBL/GenBank/DDBJ databases">
        <title>Diverse halophilic archaea isolated from saline environments.</title>
        <authorList>
            <person name="Cui H.-L."/>
        </authorList>
    </citation>
    <scope>NUCLEOTIDE SEQUENCE</scope>
    <source>
        <strain evidence="5">ZS-35-S2</strain>
    </source>
</reference>
<dbReference type="GO" id="GO:0003700">
    <property type="term" value="F:DNA-binding transcription factor activity"/>
    <property type="evidence" value="ECO:0007669"/>
    <property type="project" value="InterPro"/>
</dbReference>
<evidence type="ECO:0000256" key="3">
    <source>
        <dbReference type="ARBA" id="ARBA00023163"/>
    </source>
</evidence>
<dbReference type="Proteomes" id="UP001057580">
    <property type="component" value="Chromosome"/>
</dbReference>
<dbReference type="PANTHER" id="PTHR33154">
    <property type="entry name" value="TRANSCRIPTIONAL REGULATOR, ARSR FAMILY"/>
    <property type="match status" value="1"/>
</dbReference>
<dbReference type="Pfam" id="PF01978">
    <property type="entry name" value="TrmB"/>
    <property type="match status" value="1"/>
</dbReference>
<dbReference type="InterPro" id="IPR056528">
    <property type="entry name" value="HVO_2833_C"/>
</dbReference>
<dbReference type="GeneID" id="74944239"/>
<dbReference type="Gene3D" id="1.10.10.10">
    <property type="entry name" value="Winged helix-like DNA-binding domain superfamily/Winged helix DNA-binding domain"/>
    <property type="match status" value="2"/>
</dbReference>
<dbReference type="CDD" id="cd00090">
    <property type="entry name" value="HTH_ARSR"/>
    <property type="match status" value="1"/>
</dbReference>
<evidence type="ECO:0000256" key="1">
    <source>
        <dbReference type="ARBA" id="ARBA00023015"/>
    </source>
</evidence>
<dbReference type="InterPro" id="IPR002831">
    <property type="entry name" value="Tscrpt_reg_TrmB_N"/>
</dbReference>
<accession>A0A9E7R1D9</accession>
<proteinExistence type="predicted"/>
<dbReference type="RefSeq" id="WP_260592888.1">
    <property type="nucleotide sequence ID" value="NZ_CP104003.1"/>
</dbReference>
<dbReference type="InterPro" id="IPR051081">
    <property type="entry name" value="HTH_MetalResp_TranReg"/>
</dbReference>
<protein>
    <submittedName>
        <fullName evidence="5">ArsR family transcriptional regulator</fullName>
    </submittedName>
</protein>
<feature type="domain" description="HTH arsR-type" evidence="4">
    <location>
        <begin position="1"/>
        <end position="83"/>
    </location>
</feature>
<dbReference type="InterPro" id="IPR001845">
    <property type="entry name" value="HTH_ArsR_DNA-bd_dom"/>
</dbReference>
<keyword evidence="3" id="KW-0804">Transcription</keyword>
<dbReference type="EMBL" id="CP104003">
    <property type="protein sequence ID" value="UWM53894.1"/>
    <property type="molecule type" value="Genomic_DNA"/>
</dbReference>
<evidence type="ECO:0000259" key="4">
    <source>
        <dbReference type="PROSITE" id="PS50987"/>
    </source>
</evidence>
<dbReference type="InterPro" id="IPR055767">
    <property type="entry name" value="DUF7343"/>
</dbReference>
<name>A0A9E7R1D9_9EURY</name>
<evidence type="ECO:0000313" key="5">
    <source>
        <dbReference type="EMBL" id="UWM53894.1"/>
    </source>
</evidence>
<evidence type="ECO:0000256" key="2">
    <source>
        <dbReference type="ARBA" id="ARBA00023125"/>
    </source>
</evidence>
<evidence type="ECO:0000313" key="6">
    <source>
        <dbReference type="Proteomes" id="UP001057580"/>
    </source>
</evidence>
<sequence>MMSESQLELLSYLVGEPGEETSISDLAEGIGWSDGYVSRVVSELDSNGYVRTKRDGRQKLVALSEIEPIERLESLMLEYDHVDFPTLIAGSGLALLYYLDEPRTATVLSEMSGVSRATVYKRLNTLQRVGIVGKSESHYRLNEPFSSLSRIARGLAHHEHRREAERYTSGVNIRWETHDEYLFACDTEFVAEQFHETGPGLFAEFDIPLLTRQRRHYFRSDRTTNISAADLVCHTLLIDDGARYRTYSLLLIQAERVGRDTLRDTAEHYSPEAGVDLRSIVDELIEYLETEGEVPTDQLPSWQEFKNTAADYEIDV</sequence>